<organism evidence="14 15">
    <name type="scientific">Saitoella complicata (strain BCRC 22490 / CBS 7301 / JCM 7358 / NBRC 10748 / NRRL Y-17804)</name>
    <dbReference type="NCBI Taxonomy" id="698492"/>
    <lineage>
        <taxon>Eukaryota</taxon>
        <taxon>Fungi</taxon>
        <taxon>Dikarya</taxon>
        <taxon>Ascomycota</taxon>
        <taxon>Taphrinomycotina</taxon>
        <taxon>Taphrinomycotina incertae sedis</taxon>
        <taxon>Saitoella</taxon>
    </lineage>
</organism>
<dbReference type="PANTHER" id="PTHR14222:SF2">
    <property type="entry name" value="CONDENSIN COMPLEX SUBUNIT 1"/>
    <property type="match status" value="1"/>
</dbReference>
<dbReference type="InterPro" id="IPR024324">
    <property type="entry name" value="Condensin_cplx_su1_N"/>
</dbReference>
<feature type="compositionally biased region" description="Basic and acidic residues" evidence="11">
    <location>
        <begin position="509"/>
        <end position="526"/>
    </location>
</feature>
<comment type="caution">
    <text evidence="14">The sequence shown here is derived from an EMBL/GenBank/DDBJ whole genome shotgun (WGS) entry which is preliminary data.</text>
</comment>
<dbReference type="SUPFAM" id="SSF48371">
    <property type="entry name" value="ARM repeat"/>
    <property type="match status" value="1"/>
</dbReference>
<dbReference type="GO" id="GO:0000796">
    <property type="term" value="C:condensin complex"/>
    <property type="evidence" value="ECO:0007669"/>
    <property type="project" value="TreeGrafter"/>
</dbReference>
<dbReference type="InterPro" id="IPR032682">
    <property type="entry name" value="Cnd1_C"/>
</dbReference>
<evidence type="ECO:0000256" key="8">
    <source>
        <dbReference type="ARBA" id="ARBA00023242"/>
    </source>
</evidence>
<comment type="subcellular location">
    <subcellularLocation>
        <location evidence="2">Chromosome</location>
    </subcellularLocation>
    <subcellularLocation>
        <location evidence="1">Nucleus</location>
    </subcellularLocation>
</comment>
<evidence type="ECO:0000256" key="2">
    <source>
        <dbReference type="ARBA" id="ARBA00004286"/>
    </source>
</evidence>
<evidence type="ECO:0000313" key="14">
    <source>
        <dbReference type="EMBL" id="GAO48160.1"/>
    </source>
</evidence>
<accession>A0A0E9NFH3</accession>
<dbReference type="Pfam" id="PF12717">
    <property type="entry name" value="Cnd1"/>
    <property type="match status" value="1"/>
</dbReference>
<dbReference type="RefSeq" id="XP_019020732.1">
    <property type="nucleotide sequence ID" value="XM_019169956.1"/>
</dbReference>
<evidence type="ECO:0000256" key="9">
    <source>
        <dbReference type="ARBA" id="ARBA00023306"/>
    </source>
</evidence>
<evidence type="ECO:0000256" key="5">
    <source>
        <dbReference type="ARBA" id="ARBA00022618"/>
    </source>
</evidence>
<dbReference type="InterPro" id="IPR011989">
    <property type="entry name" value="ARM-like"/>
</dbReference>
<feature type="region of interest" description="Disordered" evidence="11">
    <location>
        <begin position="490"/>
        <end position="527"/>
    </location>
</feature>
<protein>
    <recommendedName>
        <fullName evidence="10">Condensin complex subunit 1</fullName>
    </recommendedName>
</protein>
<keyword evidence="6 10" id="KW-0498">Mitosis</keyword>
<dbReference type="GO" id="GO:0005634">
    <property type="term" value="C:nucleus"/>
    <property type="evidence" value="ECO:0007669"/>
    <property type="project" value="UniProtKB-SubCell"/>
</dbReference>
<dbReference type="InterPro" id="IPR026971">
    <property type="entry name" value="CND1/NCAPD3"/>
</dbReference>
<keyword evidence="8" id="KW-0539">Nucleus</keyword>
<evidence type="ECO:0000256" key="3">
    <source>
        <dbReference type="ARBA" id="ARBA00009606"/>
    </source>
</evidence>
<dbReference type="EMBL" id="BACD03000013">
    <property type="protein sequence ID" value="GAO48160.1"/>
    <property type="molecule type" value="Genomic_DNA"/>
</dbReference>
<dbReference type="OrthoDB" id="436262at2759"/>
<dbReference type="STRING" id="698492.A0A0E9NFH3"/>
<dbReference type="Proteomes" id="UP000033140">
    <property type="component" value="Unassembled WGS sequence"/>
</dbReference>
<dbReference type="InterPro" id="IPR016024">
    <property type="entry name" value="ARM-type_fold"/>
</dbReference>
<dbReference type="GO" id="GO:0051301">
    <property type="term" value="P:cell division"/>
    <property type="evidence" value="ECO:0007669"/>
    <property type="project" value="UniProtKB-KW"/>
</dbReference>
<evidence type="ECO:0000256" key="4">
    <source>
        <dbReference type="ARBA" id="ARBA00022454"/>
    </source>
</evidence>
<evidence type="ECO:0000256" key="10">
    <source>
        <dbReference type="PIRNR" id="PIRNR017127"/>
    </source>
</evidence>
<sequence>MADQFDLRAELAAYLDDPSSVATQLDLSSASQKECDRYINTTIDTLSTSPEAIKNDEIFDVLKALLKNCAALTPTQMSKIMDLIVSSLQSETEILASDIEQPDPELLVLHRQICEMYAFLLQWVVIAADGAQAAKAVPARRGKTAKPKAAIEPTTWDSTSQVQAALDVVCRLLGLKLGRIWQTTSERDLFIGLFTRPIWLIAESEQRMKVVALRMRMYKVLCISIKHHGQAFAAQTSIVQALQYFEHLSEHTAEFLQILAEQYDYPQLAEEVVRELSSKEFAAADTKGPKSVATFVVKLSELLPRSVLKQMTSLARQLDSEAYAARNGVIEVCGNLIAYMSQQEQSDQAENHKTQINGFFDVLEERFLDINPYCRSKVCQVYTRLCDLETKFPKRKQIVADLAVRSLEDKSSNVRRNAIRLLTKLLSTHPFGLMHGGQLTQNEWIARLEQVNAELTALEPPVGTPGLAEKAPSTDVEDILDDATEASIMDVDMDDAGEEAPSTPRKKAPARDEEATPKAQQPKEVDQESLMRLQLTKRYYTEALRFIESLHEGSKVVAQLLASKNKSEIIEAMDFFVVADAYKLETSKLGIRKMLHLIWTKGNSDEGKGVQSHLIECYRGLFFEAPDHLSPNDAANFVARNMMSLTYGATLAELTSLEQLLSTMMKEGDYISDHVVQKLWQVYGVQRKEISKSQRRGAIIVLGMLGLANPEVIVNELETLLRVGLGLLGRTDLALAKYSCIALQRIQPNRKATQGQPDRATVAKLPNDHTVFSRLYSIVLMSSGSKEWFGVAEQAINAIYLLAEHPDIICGEAIRQKTRAVFQRTAQYHAEDAMEVEDGEQETVADTEASQDQSTTGLAQLLFIVGHVAIKQIVHIEATEREFKRRKANAAKKSAASAFSKGAPVEADELEAIGGTSEDDFTDAMAQIREHELLYGDKSLLARFGPMIADICQNNLVYKDKDLQSAAALALAKLMCVSSEFCERHLPLLLTILERSHDPITRSNVVIALGDMTVCFNHLVDENTDFLYRRLNDRDPSVTKTCLMTLTFLILAGQIKVRGQLAGMAKCLENSDKRIADLAKMFFTELATKDNAIYNGFTDIFSVLSADQEVSEDTFRRIVKFLMTFIEKEKHAKQLADKLVSRLPHCDSERAWNDVAYALSLLPHKNEDIQKTIAEGYKFAGVEA</sequence>
<feature type="domain" description="Condensin complex subunit 1 C-terminal" evidence="12">
    <location>
        <begin position="1001"/>
        <end position="1160"/>
    </location>
</feature>
<evidence type="ECO:0000259" key="12">
    <source>
        <dbReference type="Pfam" id="PF12717"/>
    </source>
</evidence>
<evidence type="ECO:0000313" key="15">
    <source>
        <dbReference type="Proteomes" id="UP000033140"/>
    </source>
</evidence>
<dbReference type="AlphaFoldDB" id="A0A0E9NFH3"/>
<dbReference type="GO" id="GO:0042393">
    <property type="term" value="F:histone binding"/>
    <property type="evidence" value="ECO:0007669"/>
    <property type="project" value="TreeGrafter"/>
</dbReference>
<evidence type="ECO:0000256" key="6">
    <source>
        <dbReference type="ARBA" id="ARBA00022776"/>
    </source>
</evidence>
<dbReference type="GO" id="GO:0000779">
    <property type="term" value="C:condensed chromosome, centromeric region"/>
    <property type="evidence" value="ECO:0007669"/>
    <property type="project" value="TreeGrafter"/>
</dbReference>
<evidence type="ECO:0000256" key="1">
    <source>
        <dbReference type="ARBA" id="ARBA00004123"/>
    </source>
</evidence>
<dbReference type="Gene3D" id="1.25.10.10">
    <property type="entry name" value="Leucine-rich Repeat Variant"/>
    <property type="match status" value="2"/>
</dbReference>
<reference evidence="14 15" key="2">
    <citation type="journal article" date="2014" name="J. Gen. Appl. Microbiol.">
        <title>The early diverging ascomycetous budding yeast Saitoella complicata has three histone deacetylases belonging to the Clr6, Hos2, and Rpd3 lineages.</title>
        <authorList>
            <person name="Nishida H."/>
            <person name="Matsumoto T."/>
            <person name="Kondo S."/>
            <person name="Hamamoto M."/>
            <person name="Yoshikawa H."/>
        </authorList>
    </citation>
    <scope>NUCLEOTIDE SEQUENCE [LARGE SCALE GENOMIC DNA]</scope>
    <source>
        <strain evidence="14 15">NRRL Y-17804</strain>
    </source>
</reference>
<dbReference type="GO" id="GO:0007076">
    <property type="term" value="P:mitotic chromosome condensation"/>
    <property type="evidence" value="ECO:0007669"/>
    <property type="project" value="InterPro"/>
</dbReference>
<keyword evidence="7 10" id="KW-0226">DNA condensation</keyword>
<keyword evidence="4" id="KW-0158">Chromosome</keyword>
<dbReference type="FunFam" id="1.25.10.10:FF:000272">
    <property type="entry name" value="Condensin complex subunit 1"/>
    <property type="match status" value="1"/>
</dbReference>
<evidence type="ECO:0000259" key="13">
    <source>
        <dbReference type="Pfam" id="PF12922"/>
    </source>
</evidence>
<dbReference type="Pfam" id="PF12922">
    <property type="entry name" value="Cnd1_N"/>
    <property type="match status" value="1"/>
</dbReference>
<dbReference type="InterPro" id="IPR007673">
    <property type="entry name" value="Condensin_cplx_su1"/>
</dbReference>
<proteinExistence type="inferred from homology"/>
<dbReference type="PANTHER" id="PTHR14222">
    <property type="entry name" value="CONDENSIN"/>
    <property type="match status" value="1"/>
</dbReference>
<reference evidence="14 15" key="3">
    <citation type="journal article" date="2015" name="Genome Announc.">
        <title>Draft Genome Sequence of the Archiascomycetous Yeast Saitoella complicata.</title>
        <authorList>
            <person name="Yamauchi K."/>
            <person name="Kondo S."/>
            <person name="Hamamoto M."/>
            <person name="Takahashi Y."/>
            <person name="Ogura Y."/>
            <person name="Hayashi T."/>
            <person name="Nishida H."/>
        </authorList>
    </citation>
    <scope>NUCLEOTIDE SEQUENCE [LARGE SCALE GENOMIC DNA]</scope>
    <source>
        <strain evidence="14 15">NRRL Y-17804</strain>
    </source>
</reference>
<reference evidence="14 15" key="1">
    <citation type="journal article" date="2011" name="J. Gen. Appl. Microbiol.">
        <title>Draft genome sequencing of the enigmatic yeast Saitoella complicata.</title>
        <authorList>
            <person name="Nishida H."/>
            <person name="Hamamoto M."/>
            <person name="Sugiyama J."/>
        </authorList>
    </citation>
    <scope>NUCLEOTIDE SEQUENCE [LARGE SCALE GENOMIC DNA]</scope>
    <source>
        <strain evidence="14 15">NRRL Y-17804</strain>
    </source>
</reference>
<dbReference type="OMA" id="CPLEKLW"/>
<evidence type="ECO:0000256" key="11">
    <source>
        <dbReference type="SAM" id="MobiDB-lite"/>
    </source>
</evidence>
<dbReference type="GO" id="GO:0010032">
    <property type="term" value="P:meiotic chromosome condensation"/>
    <property type="evidence" value="ECO:0007669"/>
    <property type="project" value="TreeGrafter"/>
</dbReference>
<name>A0A0E9NFH3_SAICN</name>
<keyword evidence="5 10" id="KW-0132">Cell division</keyword>
<comment type="function">
    <text evidence="10">Regulatory subunit of the condensin complex, a complex required for conversion of interphase chromatin into mitotic-like condense chromosomes. The condensin complex probably introduces positive supercoils into relaxed DNA in the presence of type I topoisomerases and converts nicked DNA into positive knotted forms in the presence of type II topoisomerases.</text>
</comment>
<keyword evidence="9 10" id="KW-0131">Cell cycle</keyword>
<dbReference type="PIRSF" id="PIRSF017127">
    <property type="entry name" value="Condensin_D2"/>
    <property type="match status" value="1"/>
</dbReference>
<comment type="similarity">
    <text evidence="3 10">Belongs to the CND1 (condensin subunit 1) family.</text>
</comment>
<feature type="domain" description="Condensin complex subunit 1 N-terminal" evidence="13">
    <location>
        <begin position="75"/>
        <end position="234"/>
    </location>
</feature>
<keyword evidence="15" id="KW-1185">Reference proteome</keyword>
<evidence type="ECO:0000256" key="7">
    <source>
        <dbReference type="ARBA" id="ARBA00023067"/>
    </source>
</evidence>
<gene>
    <name evidence="14" type="ORF">G7K_2340-t1</name>
</gene>